<keyword evidence="3" id="KW-0547">Nucleotide-binding</keyword>
<dbReference type="Gene3D" id="3.40.50.300">
    <property type="entry name" value="P-loop containing nucleotide triphosphate hydrolases"/>
    <property type="match status" value="2"/>
</dbReference>
<feature type="domain" description="ABC transporter" evidence="6">
    <location>
        <begin position="86"/>
        <end position="327"/>
    </location>
</feature>
<dbReference type="InterPro" id="IPR003439">
    <property type="entry name" value="ABC_transporter-like_ATP-bd"/>
</dbReference>
<dbReference type="GO" id="GO:0005524">
    <property type="term" value="F:ATP binding"/>
    <property type="evidence" value="ECO:0007669"/>
    <property type="project" value="UniProtKB-KW"/>
</dbReference>
<evidence type="ECO:0000313" key="7">
    <source>
        <dbReference type="EMBL" id="KAF6002288.1"/>
    </source>
</evidence>
<protein>
    <recommendedName>
        <fullName evidence="1">Probable ATP-dependent transporter ycf16</fullName>
    </recommendedName>
</protein>
<dbReference type="PROSITE" id="PS00211">
    <property type="entry name" value="ABC_TRANSPORTER_1"/>
    <property type="match status" value="2"/>
</dbReference>
<evidence type="ECO:0000259" key="6">
    <source>
        <dbReference type="PROSITE" id="PS50893"/>
    </source>
</evidence>
<feature type="compositionally biased region" description="Low complexity" evidence="5">
    <location>
        <begin position="13"/>
        <end position="23"/>
    </location>
</feature>
<evidence type="ECO:0000256" key="2">
    <source>
        <dbReference type="ARBA" id="ARBA00022737"/>
    </source>
</evidence>
<dbReference type="PANTHER" id="PTHR19211">
    <property type="entry name" value="ATP-BINDING TRANSPORT PROTEIN-RELATED"/>
    <property type="match status" value="1"/>
</dbReference>
<dbReference type="EMBL" id="VWRR01000011">
    <property type="protein sequence ID" value="KAF6002288.1"/>
    <property type="molecule type" value="Genomic_DNA"/>
</dbReference>
<organism evidence="7 8">
    <name type="scientific">Cyanidiococcus yangmingshanensis</name>
    <dbReference type="NCBI Taxonomy" id="2690220"/>
    <lineage>
        <taxon>Eukaryota</taxon>
        <taxon>Rhodophyta</taxon>
        <taxon>Bangiophyceae</taxon>
        <taxon>Cyanidiales</taxon>
        <taxon>Cyanidiaceae</taxon>
        <taxon>Cyanidiococcus</taxon>
    </lineage>
</organism>
<feature type="compositionally biased region" description="Polar residues" evidence="5">
    <location>
        <begin position="25"/>
        <end position="39"/>
    </location>
</feature>
<dbReference type="Proteomes" id="UP000530660">
    <property type="component" value="Unassembled WGS sequence"/>
</dbReference>
<comment type="caution">
    <text evidence="7">The sequence shown here is derived from an EMBL/GenBank/DDBJ whole genome shotgun (WGS) entry which is preliminary data.</text>
</comment>
<dbReference type="FunFam" id="3.40.50.300:FF:000011">
    <property type="entry name" value="Putative ABC transporter ATP-binding component"/>
    <property type="match status" value="1"/>
</dbReference>
<dbReference type="Pfam" id="PF00005">
    <property type="entry name" value="ABC_tran"/>
    <property type="match status" value="2"/>
</dbReference>
<dbReference type="FunFam" id="3.40.50.300:FF:001092">
    <property type="entry name" value="ATP-binding cassette sub-family F member 2"/>
    <property type="match status" value="1"/>
</dbReference>
<keyword evidence="2" id="KW-0677">Repeat</keyword>
<dbReference type="AlphaFoldDB" id="A0A7J7IGY5"/>
<evidence type="ECO:0000256" key="5">
    <source>
        <dbReference type="SAM" id="MobiDB-lite"/>
    </source>
</evidence>
<evidence type="ECO:0000256" key="3">
    <source>
        <dbReference type="ARBA" id="ARBA00022741"/>
    </source>
</evidence>
<dbReference type="SUPFAM" id="SSF52540">
    <property type="entry name" value="P-loop containing nucleoside triphosphate hydrolases"/>
    <property type="match status" value="2"/>
</dbReference>
<keyword evidence="8" id="KW-1185">Reference proteome</keyword>
<evidence type="ECO:0000313" key="8">
    <source>
        <dbReference type="Proteomes" id="UP000530660"/>
    </source>
</evidence>
<dbReference type="FunFam" id="3.40.50.300:FF:001197">
    <property type="entry name" value="Putative ATP-binding cassette family ATPase"/>
    <property type="match status" value="1"/>
</dbReference>
<dbReference type="InterPro" id="IPR017871">
    <property type="entry name" value="ABC_transporter-like_CS"/>
</dbReference>
<accession>A0A7J7IGY5</accession>
<proteinExistence type="predicted"/>
<name>A0A7J7IGY5_9RHOD</name>
<keyword evidence="4 7" id="KW-0067">ATP-binding</keyword>
<gene>
    <name evidence="7" type="primary">ABCF3_2</name>
    <name evidence="7" type="ORF">F1559_003909</name>
</gene>
<sequence length="641" mass="71558">MPPKNNSRKFRAKQAQQQQNKAALSNGTSKPDQSSNGSLWQEVGSGRDATRQSRLPPPPLIEGEDGYFVERTGPDAATRRSASMDICIEGINLMVGRLELLSSAVLKLTFGRKYGLVGRNGEGKTQLLCALAQRRLPVPSHIRIAHVEQEVEGDETSVLGAILQSDREREYLLHWEQRLLQDHSDDAGEALMEVYERLDELGSDAAETRASMILRGLGFDTEAQQRPTKEFSGGWRMRIRLAMALFQQPDLLLLDEANNHLDSVSLLWLAHFLKAWPRTVLMVSHDRWLLNEVAQDTILLHRKRLIYYGGNYDSYVKTRAEQQRHAIAVASTQQRRAADLKNFIARFGHGHKKMARQAQSRMKMLQRLESEMIQVDQDDPSLRIEFPAAEYLPPPPCISVNNLGFRYAPQGPMLYRNLNFGLDCDSRVAIIGPNGAGKSTFLKLLAGDIVPSEGWISRHPKLRIAMFAQHHVDSMGDLERSALDHMRSLWPTLEAAECRALLGRFGLGGSLAIMPMKLLSGGQKSRVQFAVMAAMRPSLMLFDEVTNHLDMATIDSLAVALNAFPGGVVLVTHDARFLSLVANEIWIVRPGRTRQESGTVEVWTGDYDDYKAAVERELEEAGLFAAAKQEAAALALHRLSS</sequence>
<dbReference type="InterPro" id="IPR032781">
    <property type="entry name" value="ABC_tran_Xtn"/>
</dbReference>
<feature type="region of interest" description="Disordered" evidence="5">
    <location>
        <begin position="1"/>
        <end position="68"/>
    </location>
</feature>
<dbReference type="Pfam" id="PF12848">
    <property type="entry name" value="ABC_tran_Xtn"/>
    <property type="match status" value="1"/>
</dbReference>
<dbReference type="InterPro" id="IPR050611">
    <property type="entry name" value="ABCF"/>
</dbReference>
<dbReference type="CDD" id="cd03221">
    <property type="entry name" value="ABCF_EF-3"/>
    <property type="match status" value="2"/>
</dbReference>
<dbReference type="SMART" id="SM00382">
    <property type="entry name" value="AAA"/>
    <property type="match status" value="2"/>
</dbReference>
<feature type="domain" description="ABC transporter" evidence="6">
    <location>
        <begin position="398"/>
        <end position="615"/>
    </location>
</feature>
<dbReference type="OrthoDB" id="2110130at2759"/>
<dbReference type="InterPro" id="IPR003593">
    <property type="entry name" value="AAA+_ATPase"/>
</dbReference>
<dbReference type="GO" id="GO:0016887">
    <property type="term" value="F:ATP hydrolysis activity"/>
    <property type="evidence" value="ECO:0007669"/>
    <property type="project" value="InterPro"/>
</dbReference>
<feature type="compositionally biased region" description="Basic residues" evidence="5">
    <location>
        <begin position="1"/>
        <end position="12"/>
    </location>
</feature>
<dbReference type="InterPro" id="IPR027417">
    <property type="entry name" value="P-loop_NTPase"/>
</dbReference>
<reference evidence="7 8" key="1">
    <citation type="journal article" date="2020" name="J. Phycol.">
        <title>Comparative genome analysis reveals Cyanidiococcus gen. nov., a new extremophilic red algal genus sister to Cyanidioschyzon (Cyanidioschyzonaceae, Rhodophyta).</title>
        <authorList>
            <person name="Liu S.-L."/>
            <person name="Chiang Y.-R."/>
            <person name="Yoon H.S."/>
            <person name="Fu H.-Y."/>
        </authorList>
    </citation>
    <scope>NUCLEOTIDE SEQUENCE [LARGE SCALE GENOMIC DNA]</scope>
    <source>
        <strain evidence="7 8">THAL066</strain>
    </source>
</reference>
<dbReference type="PANTHER" id="PTHR19211:SF14">
    <property type="entry name" value="ATP-BINDING CASSETTE SUB-FAMILY F MEMBER 1"/>
    <property type="match status" value="1"/>
</dbReference>
<evidence type="ECO:0000256" key="1">
    <source>
        <dbReference type="ARBA" id="ARBA00014334"/>
    </source>
</evidence>
<dbReference type="PROSITE" id="PS50893">
    <property type="entry name" value="ABC_TRANSPORTER_2"/>
    <property type="match status" value="2"/>
</dbReference>
<evidence type="ECO:0000256" key="4">
    <source>
        <dbReference type="ARBA" id="ARBA00022840"/>
    </source>
</evidence>